<evidence type="ECO:0000256" key="1">
    <source>
        <dbReference type="ARBA" id="ARBA00004123"/>
    </source>
</evidence>
<evidence type="ECO:0000313" key="9">
    <source>
        <dbReference type="EMBL" id="GFY33077.1"/>
    </source>
</evidence>
<dbReference type="GO" id="GO:0005634">
    <property type="term" value="C:nucleus"/>
    <property type="evidence" value="ECO:0007669"/>
    <property type="project" value="UniProtKB-SubCell"/>
</dbReference>
<reference evidence="9" key="1">
    <citation type="submission" date="2020-08" db="EMBL/GenBank/DDBJ databases">
        <title>Multicomponent nature underlies the extraordinary mechanical properties of spider dragline silk.</title>
        <authorList>
            <person name="Kono N."/>
            <person name="Nakamura H."/>
            <person name="Mori M."/>
            <person name="Yoshida Y."/>
            <person name="Ohtoshi R."/>
            <person name="Malay A.D."/>
            <person name="Moran D.A.P."/>
            <person name="Tomita M."/>
            <person name="Numata K."/>
            <person name="Arakawa K."/>
        </authorList>
    </citation>
    <scope>NUCLEOTIDE SEQUENCE</scope>
</reference>
<feature type="domain" description="Serine/threonine-protein kinase ATR-like M-HEAT region" evidence="8">
    <location>
        <begin position="103"/>
        <end position="280"/>
    </location>
</feature>
<feature type="signal peptide" evidence="7">
    <location>
        <begin position="1"/>
        <end position="24"/>
    </location>
</feature>
<evidence type="ECO:0000313" key="10">
    <source>
        <dbReference type="Proteomes" id="UP000887159"/>
    </source>
</evidence>
<dbReference type="EMBL" id="BMAU01021407">
    <property type="protein sequence ID" value="GFY33077.1"/>
    <property type="molecule type" value="Genomic_DNA"/>
</dbReference>
<protein>
    <recommendedName>
        <fullName evidence="2">non-specific serine/threonine protein kinase</fullName>
        <ecNumber evidence="2">2.7.11.1</ecNumber>
    </recommendedName>
</protein>
<accession>A0A8X7BJV7</accession>
<evidence type="ECO:0000256" key="7">
    <source>
        <dbReference type="SAM" id="SignalP"/>
    </source>
</evidence>
<dbReference type="InterPro" id="IPR050517">
    <property type="entry name" value="DDR_Repair_Kinase"/>
</dbReference>
<keyword evidence="6" id="KW-0539">Nucleus</keyword>
<sequence length="296" mass="33923">MTDFLIAASLFLIALTVDSPKLRCFPIAIDPSPFPKRSKIAIFDCSACAIQEVLRFYKCSNESGASGNHLWKRFPPDIQEILIVLFHSQYKPLEKSRKKFPVPIYQSKVGNTFRDWTKNWFYSLLQKIKKESPFKLFHACSVIIKYDLNCTLFLLPHLVVHALLDSTEIEKNEICTELLTVLRHSEQSSTIDDLCHLSSQIVFSVVDHLTKWIHHYQNEISLKTSGRSLGPRLSQDKSFHSINICLSSIPQILLAKSAFACQAYARSLMHLEKHLKEFPDQLGNSISFIQVLFTYS</sequence>
<comment type="caution">
    <text evidence="9">The sequence shown here is derived from an EMBL/GenBank/DDBJ whole genome shotgun (WGS) entry which is preliminary data.</text>
</comment>
<dbReference type="Pfam" id="PF25030">
    <property type="entry name" value="M-HEAT_ATR"/>
    <property type="match status" value="1"/>
</dbReference>
<dbReference type="GO" id="GO:0005694">
    <property type="term" value="C:chromosome"/>
    <property type="evidence" value="ECO:0007669"/>
    <property type="project" value="TreeGrafter"/>
</dbReference>
<evidence type="ECO:0000256" key="3">
    <source>
        <dbReference type="ARBA" id="ARBA00022527"/>
    </source>
</evidence>
<dbReference type="InterPro" id="IPR056802">
    <property type="entry name" value="ATR-like_M-HEAT"/>
</dbReference>
<keyword evidence="5" id="KW-0418">Kinase</keyword>
<evidence type="ECO:0000256" key="6">
    <source>
        <dbReference type="ARBA" id="ARBA00023242"/>
    </source>
</evidence>
<name>A0A8X7BJV7_TRICX</name>
<evidence type="ECO:0000256" key="4">
    <source>
        <dbReference type="ARBA" id="ARBA00022763"/>
    </source>
</evidence>
<dbReference type="EC" id="2.7.11.1" evidence="2"/>
<dbReference type="Proteomes" id="UP000887159">
    <property type="component" value="Unassembled WGS sequence"/>
</dbReference>
<dbReference type="PANTHER" id="PTHR11139">
    <property type="entry name" value="ATAXIA TELANGIECTASIA MUTATED ATM -RELATED"/>
    <property type="match status" value="1"/>
</dbReference>
<feature type="chain" id="PRO_5036479316" description="non-specific serine/threonine protein kinase" evidence="7">
    <location>
        <begin position="25"/>
        <end position="296"/>
    </location>
</feature>
<evidence type="ECO:0000256" key="2">
    <source>
        <dbReference type="ARBA" id="ARBA00012513"/>
    </source>
</evidence>
<dbReference type="GO" id="GO:0000723">
    <property type="term" value="P:telomere maintenance"/>
    <property type="evidence" value="ECO:0007669"/>
    <property type="project" value="TreeGrafter"/>
</dbReference>
<proteinExistence type="predicted"/>
<comment type="subcellular location">
    <subcellularLocation>
        <location evidence="1">Nucleus</location>
    </subcellularLocation>
</comment>
<dbReference type="GO" id="GO:0004674">
    <property type="term" value="F:protein serine/threonine kinase activity"/>
    <property type="evidence" value="ECO:0007669"/>
    <property type="project" value="UniProtKB-KW"/>
</dbReference>
<dbReference type="GO" id="GO:0000077">
    <property type="term" value="P:DNA damage checkpoint signaling"/>
    <property type="evidence" value="ECO:0007669"/>
    <property type="project" value="TreeGrafter"/>
</dbReference>
<keyword evidence="5" id="KW-0808">Transferase</keyword>
<organism evidence="9 10">
    <name type="scientific">Trichonephila clavipes</name>
    <name type="common">Golden silk orbweaver</name>
    <name type="synonym">Nephila clavipes</name>
    <dbReference type="NCBI Taxonomy" id="2585209"/>
    <lineage>
        <taxon>Eukaryota</taxon>
        <taxon>Metazoa</taxon>
        <taxon>Ecdysozoa</taxon>
        <taxon>Arthropoda</taxon>
        <taxon>Chelicerata</taxon>
        <taxon>Arachnida</taxon>
        <taxon>Araneae</taxon>
        <taxon>Araneomorphae</taxon>
        <taxon>Entelegynae</taxon>
        <taxon>Araneoidea</taxon>
        <taxon>Nephilidae</taxon>
        <taxon>Trichonephila</taxon>
    </lineage>
</organism>
<dbReference type="PANTHER" id="PTHR11139:SF69">
    <property type="entry name" value="SERINE_THREONINE-PROTEIN KINASE ATR"/>
    <property type="match status" value="1"/>
</dbReference>
<gene>
    <name evidence="9" type="primary">Atr</name>
    <name evidence="9" type="ORF">TNCV_2230281</name>
</gene>
<dbReference type="GO" id="GO:0006281">
    <property type="term" value="P:DNA repair"/>
    <property type="evidence" value="ECO:0007669"/>
    <property type="project" value="TreeGrafter"/>
</dbReference>
<keyword evidence="4" id="KW-0227">DNA damage</keyword>
<keyword evidence="7" id="KW-0732">Signal</keyword>
<evidence type="ECO:0000259" key="8">
    <source>
        <dbReference type="Pfam" id="PF25030"/>
    </source>
</evidence>
<dbReference type="AlphaFoldDB" id="A0A8X7BJV7"/>
<keyword evidence="10" id="KW-1185">Reference proteome</keyword>
<keyword evidence="3" id="KW-0723">Serine/threonine-protein kinase</keyword>
<evidence type="ECO:0000256" key="5">
    <source>
        <dbReference type="ARBA" id="ARBA00022777"/>
    </source>
</evidence>